<evidence type="ECO:0000259" key="6">
    <source>
        <dbReference type="Pfam" id="PF18962"/>
    </source>
</evidence>
<accession>A0A2S7KXS9</accession>
<dbReference type="EMBL" id="MQUA01000013">
    <property type="protein sequence ID" value="PQB07420.1"/>
    <property type="molecule type" value="Genomic_DNA"/>
</dbReference>
<keyword evidence="8" id="KW-1185">Reference proteome</keyword>
<keyword evidence="1" id="KW-0479">Metal-binding</keyword>
<evidence type="ECO:0000259" key="5">
    <source>
        <dbReference type="Pfam" id="PF00127"/>
    </source>
</evidence>
<sequence>MIKKLLFITLFFASVTLVAQTNTITIEWRFNSIPTASGDAKSSRTIEVGDTVIWRWIGDDSHNVISKEGSNESFESSYSSTSGFKFSKTFTSVGTNDYVCSPHSSIMFGTISVVAEGTLSIDTFDALGTINMYPNPTNANLTIDFQIQDIEKLNVKVFNLLGKEMLTKQISKNDSSVKVSNLNDGIYIVRITSLNGQNSITKRFVKN</sequence>
<dbReference type="InterPro" id="IPR008972">
    <property type="entry name" value="Cupredoxin"/>
</dbReference>
<dbReference type="OrthoDB" id="849076at2"/>
<dbReference type="GO" id="GO:0009055">
    <property type="term" value="F:electron transfer activity"/>
    <property type="evidence" value="ECO:0007669"/>
    <property type="project" value="InterPro"/>
</dbReference>
<protein>
    <recommendedName>
        <fullName evidence="9">Secretion system C-terminal sorting domain-containing protein</fullName>
    </recommendedName>
</protein>
<dbReference type="AlphaFoldDB" id="A0A2S7KXS9"/>
<feature type="domain" description="Secretion system C-terminal sorting" evidence="6">
    <location>
        <begin position="132"/>
        <end position="203"/>
    </location>
</feature>
<evidence type="ECO:0008006" key="9">
    <source>
        <dbReference type="Google" id="ProtNLM"/>
    </source>
</evidence>
<evidence type="ECO:0000313" key="7">
    <source>
        <dbReference type="EMBL" id="PQB07420.1"/>
    </source>
</evidence>
<dbReference type="InterPro" id="IPR000923">
    <property type="entry name" value="BlueCu_1"/>
</dbReference>
<evidence type="ECO:0000256" key="1">
    <source>
        <dbReference type="ARBA" id="ARBA00022723"/>
    </source>
</evidence>
<dbReference type="RefSeq" id="WP_104809631.1">
    <property type="nucleotide sequence ID" value="NZ_MQUA01000013.1"/>
</dbReference>
<dbReference type="SUPFAM" id="SSF49503">
    <property type="entry name" value="Cupredoxins"/>
    <property type="match status" value="1"/>
</dbReference>
<evidence type="ECO:0000256" key="3">
    <source>
        <dbReference type="ARBA" id="ARBA00023008"/>
    </source>
</evidence>
<dbReference type="InterPro" id="IPR026444">
    <property type="entry name" value="Secre_tail"/>
</dbReference>
<dbReference type="Pfam" id="PF00127">
    <property type="entry name" value="Copper-bind"/>
    <property type="match status" value="1"/>
</dbReference>
<name>A0A2S7KXS9_9FLAO</name>
<dbReference type="Proteomes" id="UP000239522">
    <property type="component" value="Unassembled WGS sequence"/>
</dbReference>
<feature type="chain" id="PRO_5015672372" description="Secretion system C-terminal sorting domain-containing protein" evidence="4">
    <location>
        <begin position="20"/>
        <end position="207"/>
    </location>
</feature>
<keyword evidence="2 4" id="KW-0732">Signal</keyword>
<evidence type="ECO:0000256" key="4">
    <source>
        <dbReference type="SAM" id="SignalP"/>
    </source>
</evidence>
<dbReference type="Pfam" id="PF18962">
    <property type="entry name" value="Por_Secre_tail"/>
    <property type="match status" value="1"/>
</dbReference>
<feature type="signal peptide" evidence="4">
    <location>
        <begin position="1"/>
        <end position="19"/>
    </location>
</feature>
<dbReference type="GO" id="GO:0005507">
    <property type="term" value="F:copper ion binding"/>
    <property type="evidence" value="ECO:0007669"/>
    <property type="project" value="InterPro"/>
</dbReference>
<comment type="caution">
    <text evidence="7">The sequence shown here is derived from an EMBL/GenBank/DDBJ whole genome shotgun (WGS) entry which is preliminary data.</text>
</comment>
<proteinExistence type="predicted"/>
<keyword evidence="3" id="KW-0186">Copper</keyword>
<dbReference type="NCBIfam" id="TIGR04183">
    <property type="entry name" value="Por_Secre_tail"/>
    <property type="match status" value="1"/>
</dbReference>
<organism evidence="7 8">
    <name type="scientific">Polaribacter filamentus</name>
    <dbReference type="NCBI Taxonomy" id="53483"/>
    <lineage>
        <taxon>Bacteria</taxon>
        <taxon>Pseudomonadati</taxon>
        <taxon>Bacteroidota</taxon>
        <taxon>Flavobacteriia</taxon>
        <taxon>Flavobacteriales</taxon>
        <taxon>Flavobacteriaceae</taxon>
    </lineage>
</organism>
<dbReference type="Gene3D" id="2.60.40.420">
    <property type="entry name" value="Cupredoxins - blue copper proteins"/>
    <property type="match status" value="1"/>
</dbReference>
<reference evidence="7 8" key="1">
    <citation type="submission" date="2016-11" db="EMBL/GenBank/DDBJ databases">
        <title>Trade-off between light-utilization and light-protection in marine flavobacteria.</title>
        <authorList>
            <person name="Kumagai Y."/>
        </authorList>
    </citation>
    <scope>NUCLEOTIDE SEQUENCE [LARGE SCALE GENOMIC DNA]</scope>
    <source>
        <strain evidence="7 8">ATCC 700397</strain>
    </source>
</reference>
<gene>
    <name evidence="7" type="ORF">BST83_09790</name>
</gene>
<evidence type="ECO:0000256" key="2">
    <source>
        <dbReference type="ARBA" id="ARBA00022729"/>
    </source>
</evidence>
<feature type="domain" description="Blue (type 1) copper" evidence="5">
    <location>
        <begin position="44"/>
        <end position="113"/>
    </location>
</feature>
<evidence type="ECO:0000313" key="8">
    <source>
        <dbReference type="Proteomes" id="UP000239522"/>
    </source>
</evidence>